<comment type="caution">
    <text evidence="1">The sequence shown here is derived from an EMBL/GenBank/DDBJ whole genome shotgun (WGS) entry which is preliminary data.</text>
</comment>
<organism evidence="1 2">
    <name type="scientific">Muribaculum caecicola</name>
    <dbReference type="NCBI Taxonomy" id="3038144"/>
    <lineage>
        <taxon>Bacteria</taxon>
        <taxon>Pseudomonadati</taxon>
        <taxon>Bacteroidota</taxon>
        <taxon>Bacteroidia</taxon>
        <taxon>Bacteroidales</taxon>
        <taxon>Muribaculaceae</taxon>
        <taxon>Muribaculum</taxon>
    </lineage>
</organism>
<reference evidence="1" key="1">
    <citation type="submission" date="2019-04" db="EMBL/GenBank/DDBJ databases">
        <title>Microbes associate with the intestines of laboratory mice.</title>
        <authorList>
            <person name="Navarre W."/>
            <person name="Wong E."/>
            <person name="Huang K.C."/>
            <person name="Tropini C."/>
            <person name="Ng K."/>
            <person name="Yu B."/>
        </authorList>
    </citation>
    <scope>NUCLEOTIDE SEQUENCE</scope>
    <source>
        <strain evidence="1">NM86_A22</strain>
    </source>
</reference>
<evidence type="ECO:0000313" key="2">
    <source>
        <dbReference type="Proteomes" id="UP000305401"/>
    </source>
</evidence>
<protein>
    <submittedName>
        <fullName evidence="1">Uncharacterized protein</fullName>
    </submittedName>
</protein>
<name>A0AC61S664_9BACT</name>
<gene>
    <name evidence="1" type="ORF">E5990_05520</name>
</gene>
<evidence type="ECO:0000313" key="1">
    <source>
        <dbReference type="EMBL" id="THG52105.1"/>
    </source>
</evidence>
<accession>A0AC61S664</accession>
<proteinExistence type="predicted"/>
<keyword evidence="2" id="KW-1185">Reference proteome</keyword>
<dbReference type="Proteomes" id="UP000305401">
    <property type="component" value="Unassembled WGS sequence"/>
</dbReference>
<sequence length="505" mass="53315">MKVLLPLLAAGIALSAAAANEVYKTSNEGIVYTFADLAKIEGSGVTKTGENIYTVEKDIEVPANDGLTLENNTTLRLGANVLIKMWGGKHNFAPADTATITSNGDGVMPKGIQFTDMDKTIEVKHVRFEGAGVKFGGPAASIVENCTFYEHNDKIGHYAINYAGHSMGNEVRHCYFLRTAMSAIGAGANIAAGVVIEDNIMEDCSTANRNYPVINETPAADNGPIIIRRNKILGGKRLMPGAISVSNMLSMIGDHKVIIEDNYIDNSRYGLNLMGHYMDFRVTGNTILNCHYESNSVNGGSGVTVYSQSADNASKVYMSGNRIEGCLWGVTLVGTAVANLGNISVDASSADYNPGGNSFKNNGNCGKAPEGAETAFDPSIPYDLYNNTAATVYAQGNVWGGADQSDAEVEKRIFHKADDANLGEVIYKPVGTTSGISVAGEDNFDISVYGDGAITIEGAAVGTPVSVYDVAGSLLYRGVTDETIQLGRKGLVVVVVGSKAVRVAL</sequence>
<dbReference type="EMBL" id="SSTG01000050">
    <property type="protein sequence ID" value="THG52105.1"/>
    <property type="molecule type" value="Genomic_DNA"/>
</dbReference>